<dbReference type="GO" id="GO:0016616">
    <property type="term" value="F:oxidoreductase activity, acting on the CH-OH group of donors, NAD or NADP as acceptor"/>
    <property type="evidence" value="ECO:0007669"/>
    <property type="project" value="TreeGrafter"/>
</dbReference>
<evidence type="ECO:0000313" key="3">
    <source>
        <dbReference type="EMBL" id="SKB37818.1"/>
    </source>
</evidence>
<dbReference type="PANTHER" id="PTHR42760">
    <property type="entry name" value="SHORT-CHAIN DEHYDROGENASES/REDUCTASES FAMILY MEMBER"/>
    <property type="match status" value="1"/>
</dbReference>
<dbReference type="NCBIfam" id="NF005559">
    <property type="entry name" value="PRK07231.1"/>
    <property type="match status" value="1"/>
</dbReference>
<organism evidence="3 4">
    <name type="scientific">Acetoanaerobium noterae</name>
    <dbReference type="NCBI Taxonomy" id="745369"/>
    <lineage>
        <taxon>Bacteria</taxon>
        <taxon>Bacillati</taxon>
        <taxon>Bacillota</taxon>
        <taxon>Clostridia</taxon>
        <taxon>Peptostreptococcales</taxon>
        <taxon>Filifactoraceae</taxon>
        <taxon>Acetoanaerobium</taxon>
    </lineage>
</organism>
<dbReference type="OrthoDB" id="9803333at2"/>
<keyword evidence="2" id="KW-0560">Oxidoreductase</keyword>
<reference evidence="4" key="1">
    <citation type="submission" date="2017-02" db="EMBL/GenBank/DDBJ databases">
        <authorList>
            <person name="Varghese N."/>
            <person name="Submissions S."/>
        </authorList>
    </citation>
    <scope>NUCLEOTIDE SEQUENCE [LARGE SCALE GENOMIC DNA]</scope>
    <source>
        <strain evidence="4">ATCC 35199</strain>
    </source>
</reference>
<dbReference type="Pfam" id="PF13561">
    <property type="entry name" value="adh_short_C2"/>
    <property type="match status" value="1"/>
</dbReference>
<dbReference type="InterPro" id="IPR002347">
    <property type="entry name" value="SDR_fam"/>
</dbReference>
<dbReference type="PANTHER" id="PTHR42760:SF115">
    <property type="entry name" value="3-OXOACYL-[ACYL-CARRIER-PROTEIN] REDUCTASE FABG"/>
    <property type="match status" value="1"/>
</dbReference>
<evidence type="ECO:0000256" key="2">
    <source>
        <dbReference type="ARBA" id="ARBA00023002"/>
    </source>
</evidence>
<gene>
    <name evidence="3" type="ORF">SAMN02745120_1145</name>
</gene>
<sequence>MKEMSNQEMKNMFSLEGKVAVVTGGAGSLGEGVATGLALHGADVVVTGRTIETLQSTVKKVEELGKRALAIACDVTNEDQVKAMAKQAVDAFGKIDILVTVAGIAKRFPAEEFPVEAFEQVMDINVTGTFIPCKVIGNVMKEQGHGKIITVSSVRAFAGHPGGYAAYGTSKGAVALLTKQLATEWAKYNINVNSVAPTIFWTPLTQEVLEDEKLKKIFLDRIPMGRAALVQDMVGTTVYLSSAASDFITGQIIYVDGGCTAG</sequence>
<evidence type="ECO:0000313" key="4">
    <source>
        <dbReference type="Proteomes" id="UP000243406"/>
    </source>
</evidence>
<dbReference type="GO" id="GO:0008206">
    <property type="term" value="P:bile acid metabolic process"/>
    <property type="evidence" value="ECO:0007669"/>
    <property type="project" value="UniProtKB-ARBA"/>
</dbReference>
<dbReference type="SUPFAM" id="SSF51735">
    <property type="entry name" value="NAD(P)-binding Rossmann-fold domains"/>
    <property type="match status" value="1"/>
</dbReference>
<dbReference type="Proteomes" id="UP000243406">
    <property type="component" value="Unassembled WGS sequence"/>
</dbReference>
<dbReference type="InterPro" id="IPR020904">
    <property type="entry name" value="Sc_DH/Rdtase_CS"/>
</dbReference>
<evidence type="ECO:0000256" key="1">
    <source>
        <dbReference type="ARBA" id="ARBA00006484"/>
    </source>
</evidence>
<dbReference type="EMBL" id="FUYN01000002">
    <property type="protein sequence ID" value="SKB37818.1"/>
    <property type="molecule type" value="Genomic_DNA"/>
</dbReference>
<keyword evidence="4" id="KW-1185">Reference proteome</keyword>
<dbReference type="FunFam" id="3.40.50.720:FF:000084">
    <property type="entry name" value="Short-chain dehydrogenase reductase"/>
    <property type="match status" value="1"/>
</dbReference>
<name>A0A1T5AS59_9FIRM</name>
<dbReference type="AlphaFoldDB" id="A0A1T5AS59"/>
<dbReference type="Gene3D" id="3.40.50.720">
    <property type="entry name" value="NAD(P)-binding Rossmann-like Domain"/>
    <property type="match status" value="1"/>
</dbReference>
<dbReference type="PROSITE" id="PS00061">
    <property type="entry name" value="ADH_SHORT"/>
    <property type="match status" value="1"/>
</dbReference>
<dbReference type="PRINTS" id="PR00080">
    <property type="entry name" value="SDRFAMILY"/>
</dbReference>
<dbReference type="InterPro" id="IPR036291">
    <property type="entry name" value="NAD(P)-bd_dom_sf"/>
</dbReference>
<proteinExistence type="inferred from homology"/>
<accession>A0A1T5AS59</accession>
<dbReference type="PRINTS" id="PR00081">
    <property type="entry name" value="GDHRDH"/>
</dbReference>
<protein>
    <submittedName>
        <fullName evidence="3">Gluconate 5-dehydrogenase</fullName>
    </submittedName>
</protein>
<dbReference type="RefSeq" id="WP_013360418.1">
    <property type="nucleotide sequence ID" value="NZ_CP154629.1"/>
</dbReference>
<comment type="similarity">
    <text evidence="1">Belongs to the short-chain dehydrogenases/reductases (SDR) family.</text>
</comment>